<evidence type="ECO:0000313" key="2">
    <source>
        <dbReference type="EMBL" id="KGH12166.1"/>
    </source>
</evidence>
<evidence type="ECO:0000256" key="1">
    <source>
        <dbReference type="SAM" id="Phobius"/>
    </source>
</evidence>
<proteinExistence type="predicted"/>
<accession>A0A0E3BVH1</accession>
<evidence type="ECO:0000313" key="3">
    <source>
        <dbReference type="Proteomes" id="UP000029549"/>
    </source>
</evidence>
<dbReference type="AlphaFoldDB" id="A0A0E3BVH1"/>
<reference evidence="2 3" key="1">
    <citation type="submission" date="2013-09" db="EMBL/GenBank/DDBJ databases">
        <title>High correlation between genotypes and phenotypes of environmental bacteria Comamonas testosteroni strains.</title>
        <authorList>
            <person name="Liu L."/>
            <person name="Zhu W."/>
            <person name="Xia X."/>
            <person name="Xu B."/>
            <person name="Luo M."/>
            <person name="Wang G."/>
        </authorList>
    </citation>
    <scope>NUCLEOTIDE SEQUENCE [LARGE SCALE GENOMIC DNA]</scope>
    <source>
        <strain evidence="2 3">DF2</strain>
    </source>
</reference>
<feature type="transmembrane region" description="Helical" evidence="1">
    <location>
        <begin position="12"/>
        <end position="36"/>
    </location>
</feature>
<feature type="transmembrane region" description="Helical" evidence="1">
    <location>
        <begin position="48"/>
        <end position="72"/>
    </location>
</feature>
<comment type="caution">
    <text evidence="2">The sequence shown here is derived from an EMBL/GenBank/DDBJ whole genome shotgun (WGS) entry which is preliminary data.</text>
</comment>
<keyword evidence="3" id="KW-1185">Reference proteome</keyword>
<dbReference type="EMBL" id="AWTP01000107">
    <property type="protein sequence ID" value="KGH12166.1"/>
    <property type="molecule type" value="Genomic_DNA"/>
</dbReference>
<evidence type="ECO:0008006" key="4">
    <source>
        <dbReference type="Google" id="ProtNLM"/>
    </source>
</evidence>
<feature type="transmembrane region" description="Helical" evidence="1">
    <location>
        <begin position="92"/>
        <end position="122"/>
    </location>
</feature>
<keyword evidence="1" id="KW-0472">Membrane</keyword>
<keyword evidence="1" id="KW-1133">Transmembrane helix</keyword>
<protein>
    <recommendedName>
        <fullName evidence="4">DUF4870 domain-containing protein</fullName>
    </recommendedName>
</protein>
<dbReference type="Proteomes" id="UP000029549">
    <property type="component" value="Unassembled WGS sequence"/>
</dbReference>
<organism evidence="2 3">
    <name type="scientific">Comamonas thiooxydans</name>
    <dbReference type="NCBI Taxonomy" id="363952"/>
    <lineage>
        <taxon>Bacteria</taxon>
        <taxon>Pseudomonadati</taxon>
        <taxon>Pseudomonadota</taxon>
        <taxon>Betaproteobacteria</taxon>
        <taxon>Burkholderiales</taxon>
        <taxon>Comamonadaceae</taxon>
        <taxon>Comamonas</taxon>
    </lineage>
</organism>
<keyword evidence="1" id="KW-0812">Transmembrane</keyword>
<name>A0A0E3BVH1_9BURK</name>
<sequence length="153" mass="16310">MSEPTSAVGTFAGYKLALFSLPIIASLIAFWLGLRFVPLRGTDPRGDLLNRVLACFVSSFVLGIPALVFLVQHWPGAFEAGIRLAEMAALPAIAGFFAVTGCVLVVSSIPGPWVVAWVFLWLKRSEGKDIAEMAGQVRGDIAGRHAAQNKGDV</sequence>
<gene>
    <name evidence="2" type="ORF">P608_11515</name>
</gene>